<evidence type="ECO:0000256" key="5">
    <source>
        <dbReference type="ARBA" id="ARBA00013950"/>
    </source>
</evidence>
<dbReference type="SUPFAM" id="SSF63380">
    <property type="entry name" value="Riboflavin synthase domain-like"/>
    <property type="match status" value="2"/>
</dbReference>
<dbReference type="InterPro" id="IPR017938">
    <property type="entry name" value="Riboflavin_synthase-like_b-brl"/>
</dbReference>
<dbReference type="InterPro" id="IPR026017">
    <property type="entry name" value="Lumazine-bd_dom"/>
</dbReference>
<comment type="function">
    <text evidence="2">Catalyzes the dismutation of two molecules of 6,7-dimethyl-8-ribityllumazine, resulting in the formation of riboflavin and 5-amino-6-(D-ribitylamino)uracil.</text>
</comment>
<dbReference type="Pfam" id="PF00677">
    <property type="entry name" value="Lum_binding"/>
    <property type="match status" value="2"/>
</dbReference>
<dbReference type="PIRSF" id="PIRSF000498">
    <property type="entry name" value="Riboflavin_syn_A"/>
    <property type="match status" value="1"/>
</dbReference>
<keyword evidence="8" id="KW-0677">Repeat</keyword>
<evidence type="ECO:0000256" key="6">
    <source>
        <dbReference type="ARBA" id="ARBA00022619"/>
    </source>
</evidence>
<comment type="caution">
    <text evidence="10">The sequence shown here is derived from an EMBL/GenBank/DDBJ whole genome shotgun (WGS) entry which is preliminary data.</text>
</comment>
<dbReference type="EMBL" id="JNSK01000007">
    <property type="protein sequence ID" value="KGA19979.1"/>
    <property type="molecule type" value="Genomic_DNA"/>
</dbReference>
<dbReference type="CDD" id="cd00402">
    <property type="entry name" value="Riboflavin_synthase_like"/>
    <property type="match status" value="1"/>
</dbReference>
<feature type="domain" description="Lumazine-binding" evidence="9">
    <location>
        <begin position="97"/>
        <end position="195"/>
    </location>
</feature>
<sequence length="200" mass="21366">MFTGLVECTGRIEAIEVSSDSAVFTFADVAFASELNIGDSVSVNGTCLTVTQKSSTGFSVDVMIQTLKLTSLQSLMVNERVNLERAALVTSRLGGHIVQGHVDGTGTVAHLNQGEKWLQMDINIPAELAKYVVAQGSICIDGVSLTVGSISDELNQVTVWLIPETISVTNLGNKAIGDLVNIEVDVLAKYVERLIEKAKK</sequence>
<comment type="catalytic activity">
    <reaction evidence="1">
        <text>2 6,7-dimethyl-8-(1-D-ribityl)lumazine + H(+) = 5-amino-6-(D-ribitylamino)uracil + riboflavin</text>
        <dbReference type="Rhea" id="RHEA:20772"/>
        <dbReference type="ChEBI" id="CHEBI:15378"/>
        <dbReference type="ChEBI" id="CHEBI:15934"/>
        <dbReference type="ChEBI" id="CHEBI:57986"/>
        <dbReference type="ChEBI" id="CHEBI:58201"/>
        <dbReference type="EC" id="2.5.1.9"/>
    </reaction>
</comment>
<dbReference type="GO" id="GO:0004746">
    <property type="term" value="F:riboflavin synthase activity"/>
    <property type="evidence" value="ECO:0007669"/>
    <property type="project" value="UniProtKB-EC"/>
</dbReference>
<comment type="pathway">
    <text evidence="3">Cofactor biosynthesis; riboflavin biosynthesis; riboflavin from 2-hydroxy-3-oxobutyl phosphate and 5-amino-6-(D-ribitylamino)uracil: step 2/2.</text>
</comment>
<organism evidence="10">
    <name type="scientific">freshwater metagenome</name>
    <dbReference type="NCBI Taxonomy" id="449393"/>
    <lineage>
        <taxon>unclassified sequences</taxon>
        <taxon>metagenomes</taxon>
        <taxon>ecological metagenomes</taxon>
    </lineage>
</organism>
<evidence type="ECO:0000256" key="3">
    <source>
        <dbReference type="ARBA" id="ARBA00004887"/>
    </source>
</evidence>
<evidence type="ECO:0000256" key="2">
    <source>
        <dbReference type="ARBA" id="ARBA00002803"/>
    </source>
</evidence>
<dbReference type="EC" id="2.5.1.9" evidence="4"/>
<dbReference type="PANTHER" id="PTHR21098">
    <property type="entry name" value="RIBOFLAVIN SYNTHASE ALPHA CHAIN"/>
    <property type="match status" value="1"/>
</dbReference>
<keyword evidence="6" id="KW-0686">Riboflavin biosynthesis</keyword>
<dbReference type="NCBIfam" id="TIGR00187">
    <property type="entry name" value="ribE"/>
    <property type="match status" value="1"/>
</dbReference>
<protein>
    <recommendedName>
        <fullName evidence="5">Riboflavin synthase</fullName>
        <ecNumber evidence="4">2.5.1.9</ecNumber>
    </recommendedName>
</protein>
<proteinExistence type="predicted"/>
<evidence type="ECO:0000256" key="1">
    <source>
        <dbReference type="ARBA" id="ARBA00000968"/>
    </source>
</evidence>
<name>A0A094QCV1_9ZZZZ</name>
<keyword evidence="7" id="KW-0808">Transferase</keyword>
<dbReference type="AlphaFoldDB" id="A0A094QCV1"/>
<evidence type="ECO:0000313" key="10">
    <source>
        <dbReference type="EMBL" id="KGA19979.1"/>
    </source>
</evidence>
<evidence type="ECO:0000256" key="8">
    <source>
        <dbReference type="ARBA" id="ARBA00022737"/>
    </source>
</evidence>
<feature type="domain" description="Lumazine-binding" evidence="9">
    <location>
        <begin position="1"/>
        <end position="96"/>
    </location>
</feature>
<evidence type="ECO:0000256" key="7">
    <source>
        <dbReference type="ARBA" id="ARBA00022679"/>
    </source>
</evidence>
<dbReference type="GO" id="GO:0009231">
    <property type="term" value="P:riboflavin biosynthetic process"/>
    <property type="evidence" value="ECO:0007669"/>
    <property type="project" value="UniProtKB-KW"/>
</dbReference>
<evidence type="ECO:0000259" key="9">
    <source>
        <dbReference type="PROSITE" id="PS51177"/>
    </source>
</evidence>
<dbReference type="NCBIfam" id="NF006767">
    <property type="entry name" value="PRK09289.1"/>
    <property type="match status" value="1"/>
</dbReference>
<dbReference type="InterPro" id="IPR023366">
    <property type="entry name" value="ATP_synth_asu-like_sf"/>
</dbReference>
<evidence type="ECO:0000256" key="4">
    <source>
        <dbReference type="ARBA" id="ARBA00012827"/>
    </source>
</evidence>
<reference evidence="10" key="1">
    <citation type="submission" date="2014-05" db="EMBL/GenBank/DDBJ databases">
        <title>Key roles for freshwater Actinobacteria revealed by deep metagenomic sequencing.</title>
        <authorList>
            <person name="Ghai R."/>
            <person name="Mizuno C.M."/>
            <person name="Picazo A."/>
            <person name="Camacho A."/>
            <person name="Rodriguez-Valera F."/>
        </authorList>
    </citation>
    <scope>NUCLEOTIDE SEQUENCE</scope>
</reference>
<dbReference type="PROSITE" id="PS51177">
    <property type="entry name" value="LUMAZINE_BIND"/>
    <property type="match status" value="2"/>
</dbReference>
<accession>A0A094QCV1</accession>
<dbReference type="FunFam" id="2.40.30.20:FF:000004">
    <property type="entry name" value="Riboflavin synthase, alpha subunit"/>
    <property type="match status" value="1"/>
</dbReference>
<dbReference type="NCBIfam" id="NF009566">
    <property type="entry name" value="PRK13020.1"/>
    <property type="match status" value="1"/>
</dbReference>
<gene>
    <name evidence="10" type="ORF">GM50_3875</name>
</gene>
<dbReference type="PANTHER" id="PTHR21098:SF12">
    <property type="entry name" value="RIBOFLAVIN SYNTHASE"/>
    <property type="match status" value="1"/>
</dbReference>
<dbReference type="Gene3D" id="2.40.30.20">
    <property type="match status" value="2"/>
</dbReference>
<dbReference type="InterPro" id="IPR001783">
    <property type="entry name" value="Lumazine-bd"/>
</dbReference>